<dbReference type="PROSITE" id="PS51257">
    <property type="entry name" value="PROKAR_LIPOPROTEIN"/>
    <property type="match status" value="1"/>
</dbReference>
<dbReference type="InterPro" id="IPR051349">
    <property type="entry name" value="Hydrogenase_assoc-protein"/>
</dbReference>
<accession>A0A328PE71</accession>
<dbReference type="Pfam" id="PF01058">
    <property type="entry name" value="Oxidored_q6"/>
    <property type="match status" value="1"/>
</dbReference>
<dbReference type="EMBL" id="QLOE01000002">
    <property type="protein sequence ID" value="RAO79521.1"/>
    <property type="molecule type" value="Genomic_DNA"/>
</dbReference>
<dbReference type="PANTHER" id="PTHR42845:SF2">
    <property type="entry name" value="F420-NON-REDUCING HYDROGENASE VHU SUBUNIT G"/>
    <property type="match status" value="1"/>
</dbReference>
<evidence type="ECO:0000256" key="1">
    <source>
        <dbReference type="ARBA" id="ARBA00023002"/>
    </source>
</evidence>
<sequence length="309" mass="33826">MAEKAQIGTMWLGGCSGCHLSIVDFHEQILDLLELAEIKFSPVLMDIKYDEIPEKLDVVIIEGGIVNDENREFAELLRERADFVISYGTCAAYGGIPGLRNLWPKEEVIEEAYINSISTPNPDKVIPSEDVPHLEDRVRPLSDVIDVDLVVPGCPPKSDVVAEAVIALLKGEEVELPNTNLCEVCPREKPPEGLAMDFIKRQFEIGKPEEDLCLIAQGIVCMGPATVSICGAQCPSNGVHCRGCYGPTTRVIDQGAKMISAIASDFGVERDKKVDPEEVAEQLDDIVGTFYTYTLPAALIPMKIQKEGK</sequence>
<dbReference type="InterPro" id="IPR006137">
    <property type="entry name" value="NADH_UbQ_OxRdtase-like_20kDa"/>
</dbReference>
<keyword evidence="4" id="KW-1185">Reference proteome</keyword>
<dbReference type="InterPro" id="IPR037024">
    <property type="entry name" value="NiFe_Hase_small_N_sf"/>
</dbReference>
<gene>
    <name evidence="3" type="ORF">DPC56_01705</name>
</gene>
<proteinExistence type="predicted"/>
<dbReference type="PANTHER" id="PTHR42845">
    <property type="entry name" value="COENZYME F420-REDUCING HYDROGENASE, GAMMA SUBUNIT"/>
    <property type="match status" value="1"/>
</dbReference>
<dbReference type="GO" id="GO:0016491">
    <property type="term" value="F:oxidoreductase activity"/>
    <property type="evidence" value="ECO:0007669"/>
    <property type="project" value="UniProtKB-KW"/>
</dbReference>
<evidence type="ECO:0000313" key="3">
    <source>
        <dbReference type="EMBL" id="RAO79521.1"/>
    </source>
</evidence>
<dbReference type="Gene3D" id="3.40.50.700">
    <property type="entry name" value="NADH:ubiquinone oxidoreductase-like, 20kDa subunit"/>
    <property type="match status" value="1"/>
</dbReference>
<organism evidence="3 4">
    <name type="scientific">Methanothermobacter tenebrarum</name>
    <dbReference type="NCBI Taxonomy" id="680118"/>
    <lineage>
        <taxon>Archaea</taxon>
        <taxon>Methanobacteriati</taxon>
        <taxon>Methanobacteriota</taxon>
        <taxon>Methanomada group</taxon>
        <taxon>Methanobacteria</taxon>
        <taxon>Methanobacteriales</taxon>
        <taxon>Methanobacteriaceae</taxon>
        <taxon>Methanothermobacter</taxon>
    </lineage>
</organism>
<evidence type="ECO:0000259" key="2">
    <source>
        <dbReference type="Pfam" id="PF01058"/>
    </source>
</evidence>
<dbReference type="GO" id="GO:0051536">
    <property type="term" value="F:iron-sulfur cluster binding"/>
    <property type="evidence" value="ECO:0007669"/>
    <property type="project" value="InterPro"/>
</dbReference>
<dbReference type="Proteomes" id="UP000249782">
    <property type="component" value="Unassembled WGS sequence"/>
</dbReference>
<evidence type="ECO:0000313" key="4">
    <source>
        <dbReference type="Proteomes" id="UP000249782"/>
    </source>
</evidence>
<dbReference type="SUPFAM" id="SSF56770">
    <property type="entry name" value="HydA/Nqo6-like"/>
    <property type="match status" value="1"/>
</dbReference>
<feature type="domain" description="NADH:ubiquinone oxidoreductase-like 20kDa subunit" evidence="2">
    <location>
        <begin position="15"/>
        <end position="168"/>
    </location>
</feature>
<dbReference type="RefSeq" id="WP_112093350.1">
    <property type="nucleotide sequence ID" value="NZ_QLOE01000002.1"/>
</dbReference>
<reference evidence="3 4" key="1">
    <citation type="submission" date="2018-06" db="EMBL/GenBank/DDBJ databases">
        <title>Draft genome sequence of hyperthermophilic methanogen Methanothermobacter tenebrarum sp. MCM-B 1447.</title>
        <authorList>
            <person name="Pore S.D."/>
            <person name="Dagar S."/>
            <person name="Dhakephalkar P.K."/>
        </authorList>
    </citation>
    <scope>NUCLEOTIDE SEQUENCE [LARGE SCALE GENOMIC DNA]</scope>
    <source>
        <strain evidence="3 4">MCM B 1447</strain>
    </source>
</reference>
<dbReference type="OrthoDB" id="37913at2157"/>
<comment type="caution">
    <text evidence="3">The sequence shown here is derived from an EMBL/GenBank/DDBJ whole genome shotgun (WGS) entry which is preliminary data.</text>
</comment>
<protein>
    <submittedName>
        <fullName evidence="3">F420-nonreducing hydrogenase</fullName>
    </submittedName>
</protein>
<dbReference type="AlphaFoldDB" id="A0A328PE71"/>
<name>A0A328PE71_9EURY</name>
<keyword evidence="1" id="KW-0560">Oxidoreductase</keyword>